<gene>
    <name evidence="1" type="ORF">MACH21_25350</name>
</gene>
<dbReference type="RefSeq" id="WP_338272288.1">
    <property type="nucleotide sequence ID" value="NZ_AP027266.1"/>
</dbReference>
<protein>
    <recommendedName>
        <fullName evidence="3">Sarcosine oxidase subunit gamma</fullName>
    </recommendedName>
</protein>
<dbReference type="AlphaFoldDB" id="A0AA48HBD0"/>
<dbReference type="SUPFAM" id="SSF103025">
    <property type="entry name" value="Folate-binding domain"/>
    <property type="match status" value="1"/>
</dbReference>
<dbReference type="EMBL" id="AP027266">
    <property type="protein sequence ID" value="BDW86358.1"/>
    <property type="molecule type" value="Genomic_DNA"/>
</dbReference>
<name>A0AA48HBD0_9RHOB</name>
<proteinExistence type="predicted"/>
<organism evidence="1 2">
    <name type="scientific">Roseicyclus marinus</name>
    <dbReference type="NCBI Taxonomy" id="2161673"/>
    <lineage>
        <taxon>Bacteria</taxon>
        <taxon>Pseudomonadati</taxon>
        <taxon>Pseudomonadota</taxon>
        <taxon>Alphaproteobacteria</taxon>
        <taxon>Rhodobacterales</taxon>
        <taxon>Roseobacteraceae</taxon>
        <taxon>Roseicyclus</taxon>
    </lineage>
</organism>
<keyword evidence="2" id="KW-1185">Reference proteome</keyword>
<dbReference type="Pfam" id="PF04268">
    <property type="entry name" value="SoxG"/>
    <property type="match status" value="1"/>
</dbReference>
<reference evidence="1 2" key="1">
    <citation type="submission" date="2023-01" db="EMBL/GenBank/DDBJ databases">
        <title>Complete genome sequence of Roseicyclus marinus strain Dej080120_10.</title>
        <authorList>
            <person name="Ueki S."/>
            <person name="Maruyama F."/>
        </authorList>
    </citation>
    <scope>NUCLEOTIDE SEQUENCE [LARGE SCALE GENOMIC DNA]</scope>
    <source>
        <strain evidence="1 2">Dej080120_10</strain>
    </source>
</reference>
<dbReference type="Proteomes" id="UP001337723">
    <property type="component" value="Chromosome"/>
</dbReference>
<dbReference type="InterPro" id="IPR007375">
    <property type="entry name" value="SoxG"/>
</dbReference>
<evidence type="ECO:0008006" key="3">
    <source>
        <dbReference type="Google" id="ProtNLM"/>
    </source>
</evidence>
<sequence length="189" mass="19502">MAELIALSPTHGLTPVSVGGVTLTEAPQAPIWAILPLRAQTAAVGTALQAAHGLPFPAPGSFHDAGPARIAWSGLDQAFLIGTAPAQTLAAHAALIDQSDAWAHLCLDGADSRDVLARLVPIDLSPAACPKGSARRTLLGHMSCLILHPGGAAFEIFVFRSMAHSAVHELTRAMTAVAARRARDGHSVP</sequence>
<dbReference type="Gene3D" id="3.30.1360.120">
    <property type="entry name" value="Probable tRNA modification gtpase trme, domain 1"/>
    <property type="match status" value="1"/>
</dbReference>
<accession>A0AA48HBD0</accession>
<dbReference type="InterPro" id="IPR027266">
    <property type="entry name" value="TrmE/GcvT-like"/>
</dbReference>
<evidence type="ECO:0000313" key="1">
    <source>
        <dbReference type="EMBL" id="BDW86358.1"/>
    </source>
</evidence>
<dbReference type="KEGG" id="rmai:MACH21_25350"/>
<evidence type="ECO:0000313" key="2">
    <source>
        <dbReference type="Proteomes" id="UP001337723"/>
    </source>
</evidence>